<reference evidence="5" key="1">
    <citation type="submission" date="2023-01" db="EMBL/GenBank/DDBJ databases">
        <title>The growth and conidiation of Purpureocillium lavendulum are regulated by nitrogen source and histone H3K14 acetylation.</title>
        <authorList>
            <person name="Tang P."/>
            <person name="Han J."/>
            <person name="Zhang C."/>
            <person name="Tang P."/>
            <person name="Qi F."/>
            <person name="Zhang K."/>
            <person name="Liang L."/>
        </authorList>
    </citation>
    <scope>NUCLEOTIDE SEQUENCE</scope>
    <source>
        <strain evidence="5">YMF1.00683</strain>
    </source>
</reference>
<dbReference type="Pfam" id="PF22974">
    <property type="entry name" value="DUF7029"/>
    <property type="match status" value="1"/>
</dbReference>
<dbReference type="EMBL" id="JAQHRD010000007">
    <property type="protein sequence ID" value="KAJ6438972.1"/>
    <property type="molecule type" value="Genomic_DNA"/>
</dbReference>
<dbReference type="PROSITE" id="PS50941">
    <property type="entry name" value="CHIT_BIND_I_2"/>
    <property type="match status" value="1"/>
</dbReference>
<dbReference type="SUPFAM" id="SSF57016">
    <property type="entry name" value="Plant lectins/antimicrobial peptides"/>
    <property type="match status" value="1"/>
</dbReference>
<dbReference type="Gene3D" id="2.100.10.30">
    <property type="entry name" value="Jacalin-like lectin domain"/>
    <property type="match status" value="1"/>
</dbReference>
<dbReference type="InterPro" id="IPR036404">
    <property type="entry name" value="Jacalin-like_lectin_dom_sf"/>
</dbReference>
<feature type="chain" id="PRO_5044260999" evidence="3">
    <location>
        <begin position="19"/>
        <end position="659"/>
    </location>
</feature>
<dbReference type="AlphaFoldDB" id="A0AB34FIV1"/>
<dbReference type="Pfam" id="PF23865">
    <property type="entry name" value="DUF7223"/>
    <property type="match status" value="1"/>
</dbReference>
<evidence type="ECO:0000259" key="4">
    <source>
        <dbReference type="PROSITE" id="PS50941"/>
    </source>
</evidence>
<proteinExistence type="predicted"/>
<keyword evidence="1 2" id="KW-0147">Chitin-binding</keyword>
<dbReference type="InterPro" id="IPR001002">
    <property type="entry name" value="Chitin-bd_1"/>
</dbReference>
<feature type="signal peptide" evidence="3">
    <location>
        <begin position="1"/>
        <end position="18"/>
    </location>
</feature>
<evidence type="ECO:0000256" key="2">
    <source>
        <dbReference type="PROSITE-ProRule" id="PRU00261"/>
    </source>
</evidence>
<evidence type="ECO:0000313" key="5">
    <source>
        <dbReference type="EMBL" id="KAJ6438972.1"/>
    </source>
</evidence>
<evidence type="ECO:0000256" key="1">
    <source>
        <dbReference type="ARBA" id="ARBA00022669"/>
    </source>
</evidence>
<gene>
    <name evidence="5" type="ORF">O9K51_08375</name>
</gene>
<comment type="caution">
    <text evidence="2">Lacks conserved residue(s) required for the propagation of feature annotation.</text>
</comment>
<keyword evidence="3" id="KW-0732">Signal</keyword>
<comment type="caution">
    <text evidence="5">The sequence shown here is derived from an EMBL/GenBank/DDBJ whole genome shotgun (WGS) entry which is preliminary data.</text>
</comment>
<dbReference type="InterPro" id="IPR054293">
    <property type="entry name" value="DUF7029"/>
</dbReference>
<keyword evidence="6" id="KW-1185">Reference proteome</keyword>
<dbReference type="SUPFAM" id="SSF51101">
    <property type="entry name" value="Mannose-binding lectins"/>
    <property type="match status" value="1"/>
</dbReference>
<dbReference type="Gene3D" id="3.30.60.10">
    <property type="entry name" value="Endochitinase-like"/>
    <property type="match status" value="1"/>
</dbReference>
<dbReference type="InterPro" id="IPR055647">
    <property type="entry name" value="DUF7223"/>
</dbReference>
<dbReference type="InterPro" id="IPR001229">
    <property type="entry name" value="Jacalin-like_lectin_dom"/>
</dbReference>
<sequence length="659" mass="73231">MWLTDSLLAFLLMRGAVASPPFGIISRAEKNLEPVMIDPKRFEGAPMVTLEPLIQVAAHVKREDKFELKDDITLHWKKDDPFAKVSGQYPGANEKVINMEDFGDELEGVDCTPPEVSLDFKSQGAFEDAKMKWGWVDEKVENHFVLIMNHAKCAEHERKPYNITKIHYDEKKFKASMTAREIDFNKAIRNGKLRVERVVDPKQQRRGATLGPRWRNVVTHPIGKNLTQEIFGGENGALHCINCGSIGEIGAAFEMDWGWVWYPPWYVPKNAFVEFWADGVGSRLSLAVSAEMDFAHSEHVKLIEFLIVGFKIPHILASGTTSIWGMEDRNVIPTMTGEVRAEADIFAYTAFRAIASLFGYGWEVGVAAKAPELKGELTGTIGDNMCNNPAYHLGVHATLSAGVDLYGYSGRNPVDPQYKWRIWESHVTLVDKCYGYRSKEEASTRPDMVSRDGTCGMNNNGPGYTCNGSKYGGCCGYTGQCGNSAAHCYAGCQQLFGACRQTELKMSEYFGGTNPRGPVDWSYALRALKPRVWVSKIWFRSGDRLDYIRLDLFQGVGTEEADTKNAAVYHGSEGGGKGVGMELDGEFWHSATVCKGDRGSWGPGIYYIKAMTSKGRSLEAGTKTDDCRIFEAPIGWQIIGTSAYEGREIDGLAFIYGSQ</sequence>
<dbReference type="InterPro" id="IPR036861">
    <property type="entry name" value="Endochitinase-like_sf"/>
</dbReference>
<feature type="domain" description="Chitin-binding type-1" evidence="4">
    <location>
        <begin position="452"/>
        <end position="501"/>
    </location>
</feature>
<organism evidence="5 6">
    <name type="scientific">Purpureocillium lavendulum</name>
    <dbReference type="NCBI Taxonomy" id="1247861"/>
    <lineage>
        <taxon>Eukaryota</taxon>
        <taxon>Fungi</taxon>
        <taxon>Dikarya</taxon>
        <taxon>Ascomycota</taxon>
        <taxon>Pezizomycotina</taxon>
        <taxon>Sordariomycetes</taxon>
        <taxon>Hypocreomycetidae</taxon>
        <taxon>Hypocreales</taxon>
        <taxon>Ophiocordycipitaceae</taxon>
        <taxon>Purpureocillium</taxon>
    </lineage>
</organism>
<feature type="disulfide bond" evidence="2">
    <location>
        <begin position="474"/>
        <end position="488"/>
    </location>
</feature>
<evidence type="ECO:0000313" key="6">
    <source>
        <dbReference type="Proteomes" id="UP001163105"/>
    </source>
</evidence>
<name>A0AB34FIV1_9HYPO</name>
<protein>
    <submittedName>
        <fullName evidence="5">Cell wall mannoprotein CIS3</fullName>
    </submittedName>
</protein>
<keyword evidence="2" id="KW-1015">Disulfide bond</keyword>
<dbReference type="Proteomes" id="UP001163105">
    <property type="component" value="Unassembled WGS sequence"/>
</dbReference>
<dbReference type="GO" id="GO:0008061">
    <property type="term" value="F:chitin binding"/>
    <property type="evidence" value="ECO:0007669"/>
    <property type="project" value="UniProtKB-UniRule"/>
</dbReference>
<evidence type="ECO:0000256" key="3">
    <source>
        <dbReference type="SAM" id="SignalP"/>
    </source>
</evidence>
<dbReference type="CDD" id="cd11618">
    <property type="entry name" value="ChtBD1_1"/>
    <property type="match status" value="1"/>
</dbReference>
<accession>A0AB34FIV1</accession>
<dbReference type="SMART" id="SM00915">
    <property type="entry name" value="Jacalin"/>
    <property type="match status" value="1"/>
</dbReference>
<dbReference type="Pfam" id="PF01419">
    <property type="entry name" value="Jacalin"/>
    <property type="match status" value="1"/>
</dbReference>